<reference evidence="2 3" key="1">
    <citation type="submission" date="2017-02" db="EMBL/GenBank/DDBJ databases">
        <title>Genomes of Trichoderma spp. with biocontrol activity.</title>
        <authorList>
            <person name="Gardiner D."/>
            <person name="Kazan K."/>
            <person name="Vos C."/>
            <person name="Harvey P."/>
        </authorList>
    </citation>
    <scope>NUCLEOTIDE SEQUENCE [LARGE SCALE GENOMIC DNA]</scope>
    <source>
        <strain evidence="2 3">A5MH</strain>
    </source>
</reference>
<sequence>MASILPGRVTEERMMQIRAKSKLREKLAQVVEKAEERLQIVYEQIDLLRERKIEIDRQIITYDKRLRLRGEVQDNMAARKVEAEELREQLAAAIHELKDYDDMIQSRVPKHLYSTTSEEGYRY</sequence>
<evidence type="ECO:0000313" key="3">
    <source>
        <dbReference type="Proteomes" id="UP000236546"/>
    </source>
</evidence>
<dbReference type="EMBL" id="MTYH01000055">
    <property type="protein sequence ID" value="PNP41654.1"/>
    <property type="molecule type" value="Genomic_DNA"/>
</dbReference>
<dbReference type="AlphaFoldDB" id="A0A2K0T808"/>
<gene>
    <name evidence="2" type="ORF">TGAMA5MH_06440</name>
</gene>
<dbReference type="OrthoDB" id="4896857at2759"/>
<evidence type="ECO:0000313" key="2">
    <source>
        <dbReference type="EMBL" id="PNP41654.1"/>
    </source>
</evidence>
<keyword evidence="1" id="KW-0175">Coiled coil</keyword>
<feature type="coiled-coil region" evidence="1">
    <location>
        <begin position="17"/>
        <end position="103"/>
    </location>
</feature>
<comment type="caution">
    <text evidence="2">The sequence shown here is derived from an EMBL/GenBank/DDBJ whole genome shotgun (WGS) entry which is preliminary data.</text>
</comment>
<protein>
    <submittedName>
        <fullName evidence="2">Uncharacterized protein</fullName>
    </submittedName>
</protein>
<organism evidence="2 3">
    <name type="scientific">Trichoderma gamsii</name>
    <dbReference type="NCBI Taxonomy" id="398673"/>
    <lineage>
        <taxon>Eukaryota</taxon>
        <taxon>Fungi</taxon>
        <taxon>Dikarya</taxon>
        <taxon>Ascomycota</taxon>
        <taxon>Pezizomycotina</taxon>
        <taxon>Sordariomycetes</taxon>
        <taxon>Hypocreomycetidae</taxon>
        <taxon>Hypocreales</taxon>
        <taxon>Hypocreaceae</taxon>
        <taxon>Trichoderma</taxon>
    </lineage>
</organism>
<name>A0A2K0T808_9HYPO</name>
<proteinExistence type="predicted"/>
<evidence type="ECO:0000256" key="1">
    <source>
        <dbReference type="SAM" id="Coils"/>
    </source>
</evidence>
<dbReference type="Proteomes" id="UP000236546">
    <property type="component" value="Unassembled WGS sequence"/>
</dbReference>
<accession>A0A2K0T808</accession>